<evidence type="ECO:0000259" key="3">
    <source>
        <dbReference type="Pfam" id="PF05569"/>
    </source>
</evidence>
<dbReference type="CDD" id="cd07341">
    <property type="entry name" value="M56_BlaR1_MecR1_like"/>
    <property type="match status" value="1"/>
</dbReference>
<dbReference type="OrthoDB" id="222215at2"/>
<name>A0A5B9W3C9_9BACT</name>
<keyword evidence="5" id="KW-1185">Reference proteome</keyword>
<feature type="region of interest" description="Disordered" evidence="1">
    <location>
        <begin position="523"/>
        <end position="543"/>
    </location>
</feature>
<feature type="transmembrane region" description="Helical" evidence="2">
    <location>
        <begin position="54"/>
        <end position="78"/>
    </location>
</feature>
<feature type="region of interest" description="Disordered" evidence="1">
    <location>
        <begin position="102"/>
        <end position="132"/>
    </location>
</feature>
<proteinExistence type="predicted"/>
<gene>
    <name evidence="4" type="primary">blaR1_5</name>
    <name evidence="4" type="ORF">OJF2_36680</name>
</gene>
<dbReference type="AlphaFoldDB" id="A0A5B9W3C9"/>
<dbReference type="InterPro" id="IPR008969">
    <property type="entry name" value="CarboxyPept-like_regulatory"/>
</dbReference>
<evidence type="ECO:0000256" key="1">
    <source>
        <dbReference type="SAM" id="MobiDB-lite"/>
    </source>
</evidence>
<dbReference type="KEGG" id="agv:OJF2_36680"/>
<keyword evidence="2" id="KW-0472">Membrane</keyword>
<protein>
    <submittedName>
        <fullName evidence="4">Regulatory protein BlaR1</fullName>
    </submittedName>
</protein>
<dbReference type="SUPFAM" id="SSF49464">
    <property type="entry name" value="Carboxypeptidase regulatory domain-like"/>
    <property type="match status" value="2"/>
</dbReference>
<dbReference type="PANTHER" id="PTHR34978:SF3">
    <property type="entry name" value="SLR0241 PROTEIN"/>
    <property type="match status" value="1"/>
</dbReference>
<feature type="compositionally biased region" description="Basic and acidic residues" evidence="1">
    <location>
        <begin position="531"/>
        <end position="543"/>
    </location>
</feature>
<feature type="compositionally biased region" description="Low complexity" evidence="1">
    <location>
        <begin position="205"/>
        <end position="218"/>
    </location>
</feature>
<organism evidence="4 5">
    <name type="scientific">Aquisphaera giovannonii</name>
    <dbReference type="NCBI Taxonomy" id="406548"/>
    <lineage>
        <taxon>Bacteria</taxon>
        <taxon>Pseudomonadati</taxon>
        <taxon>Planctomycetota</taxon>
        <taxon>Planctomycetia</taxon>
        <taxon>Isosphaerales</taxon>
        <taxon>Isosphaeraceae</taxon>
        <taxon>Aquisphaera</taxon>
    </lineage>
</organism>
<keyword evidence="2" id="KW-0812">Transmembrane</keyword>
<reference evidence="4 5" key="1">
    <citation type="submission" date="2019-08" db="EMBL/GenBank/DDBJ databases">
        <title>Deep-cultivation of Planctomycetes and their phenomic and genomic characterization uncovers novel biology.</title>
        <authorList>
            <person name="Wiegand S."/>
            <person name="Jogler M."/>
            <person name="Boedeker C."/>
            <person name="Pinto D."/>
            <person name="Vollmers J."/>
            <person name="Rivas-Marin E."/>
            <person name="Kohn T."/>
            <person name="Peeters S.H."/>
            <person name="Heuer A."/>
            <person name="Rast P."/>
            <person name="Oberbeckmann S."/>
            <person name="Bunk B."/>
            <person name="Jeske O."/>
            <person name="Meyerdierks A."/>
            <person name="Storesund J.E."/>
            <person name="Kallscheuer N."/>
            <person name="Luecker S."/>
            <person name="Lage O.M."/>
            <person name="Pohl T."/>
            <person name="Merkel B.J."/>
            <person name="Hornburger P."/>
            <person name="Mueller R.-W."/>
            <person name="Bruemmer F."/>
            <person name="Labrenz M."/>
            <person name="Spormann A.M."/>
            <person name="Op den Camp H."/>
            <person name="Overmann J."/>
            <person name="Amann R."/>
            <person name="Jetten M.S.M."/>
            <person name="Mascher T."/>
            <person name="Medema M.H."/>
            <person name="Devos D.P."/>
            <person name="Kaster A.-K."/>
            <person name="Ovreas L."/>
            <person name="Rohde M."/>
            <person name="Galperin M.Y."/>
            <person name="Jogler C."/>
        </authorList>
    </citation>
    <scope>NUCLEOTIDE SEQUENCE [LARGE SCALE GENOMIC DNA]</scope>
    <source>
        <strain evidence="4 5">OJF2</strain>
    </source>
</reference>
<feature type="transmembrane region" description="Helical" evidence="2">
    <location>
        <begin position="20"/>
        <end position="42"/>
    </location>
</feature>
<dbReference type="InterPro" id="IPR008756">
    <property type="entry name" value="Peptidase_M56"/>
</dbReference>
<dbReference type="Pfam" id="PF13620">
    <property type="entry name" value="CarboxypepD_reg"/>
    <property type="match status" value="1"/>
</dbReference>
<dbReference type="EMBL" id="CP042997">
    <property type="protein sequence ID" value="QEH35123.1"/>
    <property type="molecule type" value="Genomic_DNA"/>
</dbReference>
<feature type="transmembrane region" description="Helical" evidence="2">
    <location>
        <begin position="138"/>
        <end position="159"/>
    </location>
</feature>
<keyword evidence="2" id="KW-1133">Transmembrane helix</keyword>
<dbReference type="PANTHER" id="PTHR34978">
    <property type="entry name" value="POSSIBLE SENSOR-TRANSDUCER PROTEIN BLAR"/>
    <property type="match status" value="1"/>
</dbReference>
<dbReference type="RefSeq" id="WP_148594960.1">
    <property type="nucleotide sequence ID" value="NZ_CP042997.1"/>
</dbReference>
<accession>A0A5B9W3C9</accession>
<evidence type="ECO:0000313" key="4">
    <source>
        <dbReference type="EMBL" id="QEH35123.1"/>
    </source>
</evidence>
<evidence type="ECO:0000256" key="2">
    <source>
        <dbReference type="SAM" id="Phobius"/>
    </source>
</evidence>
<dbReference type="Pfam" id="PF05569">
    <property type="entry name" value="Peptidase_M56"/>
    <property type="match status" value="1"/>
</dbReference>
<sequence>MAMSWMTTMDLLYPGDAAATHLAAVALGAALLATAAVLAARLRWLSRRPAPRHAVLLCALAGCLAMPALAGLVAWAGLAIAVPVLPTTRAVAASEPLPNADEALAPISPLPPRPGETSRAEAAMPVGGHSDVHSPHRAAIAIVLGIWGLGTLVLLLGLTRGVRRARSLRLSARPVDDPAVTAALGRIGDDVGAGSARRLRRPRLARSPDGAGSQGARSSRGRRRITPVLVAPGLATPVAVGILRPAVILPEGLAGAVSADELRDVLVHEMAHARRRDPLVVLLQGIARALYWPIVPVHLLGRELERAREELCDNHVLRDRDAIGYGETLLHLAELATGRDAGPLVAAAGILHWRGKLETRIAGLLDAGRSTATRTPLAAILGLLALSLGAGSLAASMRLVARADEPQPSPQPPAAPTAAKPEPPDAEGRSILVKAVGPDGKPMPGVSIKADISAEPEYRGDTRFVTDGRGQVRIPLPGGISDFDLRARAEHCVPMLAHWGGVDRPSTFVFFVTRVVSINGDGTASGPVPVDGHRDSRREPLPPEFTFRMDRGSTIGGTVRDPEGRPIEGVRVEVTSFGQPEGASGRAKVDGRLAADEHAPRSDATGRWSFDGAPTGRWVFEGSTKVLPEPVLQLLPIRAGYAVGANREALHAGPGSPNAQALRGQAAVLTMRPTAVVRGTVIDPDGKPVAGAVIIPNVPPADLGVGGQAVQSDEQGRFTLPPLPSEAQALWVVGPGWMPARREIDIRPGLEPLEIRLGPGKDLRIQFVDPAGKPVPGVDVSFNIWQGGNWLYVGNQAGYPDAKIPRQADGEGRYRWPWAPADDILYTFNKEGYQLKGARITADGKEHVVVLRETPEAGRK</sequence>
<feature type="region of interest" description="Disordered" evidence="1">
    <location>
        <begin position="198"/>
        <end position="222"/>
    </location>
</feature>
<evidence type="ECO:0000313" key="5">
    <source>
        <dbReference type="Proteomes" id="UP000324233"/>
    </source>
</evidence>
<feature type="region of interest" description="Disordered" evidence="1">
    <location>
        <begin position="403"/>
        <end position="426"/>
    </location>
</feature>
<dbReference type="InterPro" id="IPR052173">
    <property type="entry name" value="Beta-lactam_resp_regulator"/>
</dbReference>
<dbReference type="Gene3D" id="2.60.40.1120">
    <property type="entry name" value="Carboxypeptidase-like, regulatory domain"/>
    <property type="match status" value="1"/>
</dbReference>
<feature type="domain" description="Peptidase M56" evidence="3">
    <location>
        <begin position="225"/>
        <end position="361"/>
    </location>
</feature>
<dbReference type="Proteomes" id="UP000324233">
    <property type="component" value="Chromosome"/>
</dbReference>